<dbReference type="AlphaFoldDB" id="A0A7L4P8K3"/>
<protein>
    <submittedName>
        <fullName evidence="1">Uncharacterized protein</fullName>
    </submittedName>
</protein>
<gene>
    <name evidence="1" type="ORF">HC235_04770</name>
</gene>
<dbReference type="EMBL" id="JAAVJF010000002">
    <property type="protein sequence ID" value="NYR15271.1"/>
    <property type="molecule type" value="Genomic_DNA"/>
</dbReference>
<name>A0A7L4P8K3_9CREN</name>
<dbReference type="Proteomes" id="UP000554766">
    <property type="component" value="Unassembled WGS sequence"/>
</dbReference>
<proteinExistence type="predicted"/>
<dbReference type="RefSeq" id="WP_011900913.1">
    <property type="nucleotide sequence ID" value="NZ_JAAVJF010000002.1"/>
</dbReference>
<dbReference type="OMA" id="LAEWLYW"/>
<organism evidence="1 2">
    <name type="scientific">Pyrobaculum arsenaticum</name>
    <dbReference type="NCBI Taxonomy" id="121277"/>
    <lineage>
        <taxon>Archaea</taxon>
        <taxon>Thermoproteota</taxon>
        <taxon>Thermoprotei</taxon>
        <taxon>Thermoproteales</taxon>
        <taxon>Thermoproteaceae</taxon>
        <taxon>Pyrobaculum</taxon>
    </lineage>
</organism>
<reference evidence="1 2" key="1">
    <citation type="journal article" date="2020" name="Nat. Commun.">
        <title>The structures of two archaeal type IV pili illuminate evolutionary relationships.</title>
        <authorList>
            <person name="Wang F."/>
            <person name="Baquero D.P."/>
            <person name="Su Z."/>
            <person name="Beltran L.C."/>
            <person name="Prangishvili D."/>
            <person name="Krupovic M."/>
            <person name="Egelman E.H."/>
        </authorList>
    </citation>
    <scope>NUCLEOTIDE SEQUENCE [LARGE SCALE GENOMIC DNA]</scope>
    <source>
        <strain evidence="1 2">2GA</strain>
    </source>
</reference>
<evidence type="ECO:0000313" key="1">
    <source>
        <dbReference type="EMBL" id="NYR15271.1"/>
    </source>
</evidence>
<keyword evidence="2" id="KW-1185">Reference proteome</keyword>
<dbReference type="GeneID" id="5054453"/>
<accession>A0A7L4P8K3</accession>
<evidence type="ECO:0000313" key="2">
    <source>
        <dbReference type="Proteomes" id="UP000554766"/>
    </source>
</evidence>
<comment type="caution">
    <text evidence="1">The sequence shown here is derived from an EMBL/GenBank/DDBJ whole genome shotgun (WGS) entry which is preliminary data.</text>
</comment>
<sequence>MYKPKVDPCIFLHAEPGDWTLLLGEEMVDELLRRFGHLVHDVSELVSFALENPEAFHLGLRGLSVGGRFKEEWLLYVESGYVEPRWRARWPPLAQGGYIDVRLQVSPCFLLTVLDKRRMYIWRYRASSIFHWVTTVPRRRPLEVFRRAFPPWLRELGREKGYVWVAWSKWRDRYHRHLAEWLYWLDTGRMAHIDLMLGRTGPLCGSPGCAKKGNAELLYEPS</sequence>